<dbReference type="AlphaFoldDB" id="A0A814Y5A7"/>
<dbReference type="EMBL" id="CAJNOT010002028">
    <property type="protein sequence ID" value="CAF1276291.1"/>
    <property type="molecule type" value="Genomic_DNA"/>
</dbReference>
<comment type="caution">
    <text evidence="2">The sequence shown here is derived from an EMBL/GenBank/DDBJ whole genome shotgun (WGS) entry which is preliminary data.</text>
</comment>
<gene>
    <name evidence="6" type="ORF">FNK824_LOCUS27502</name>
    <name evidence="5" type="ORF">OTI717_LOCUS28767</name>
    <name evidence="2" type="ORF">RFH988_LOCUS25832</name>
    <name evidence="4" type="ORF">SEV965_LOCUS26245</name>
    <name evidence="3" type="ORF">ZHD862_LOCUS26686</name>
</gene>
<feature type="compositionally biased region" description="Acidic residues" evidence="1">
    <location>
        <begin position="71"/>
        <end position="95"/>
    </location>
</feature>
<evidence type="ECO:0000313" key="3">
    <source>
        <dbReference type="EMBL" id="CAF1276291.1"/>
    </source>
</evidence>
<evidence type="ECO:0000313" key="5">
    <source>
        <dbReference type="EMBL" id="CAF3996481.1"/>
    </source>
</evidence>
<evidence type="ECO:0000256" key="1">
    <source>
        <dbReference type="SAM" id="MobiDB-lite"/>
    </source>
</evidence>
<feature type="region of interest" description="Disordered" evidence="1">
    <location>
        <begin position="61"/>
        <end position="95"/>
    </location>
</feature>
<dbReference type="Proteomes" id="UP000663823">
    <property type="component" value="Unassembled WGS sequence"/>
</dbReference>
<evidence type="ECO:0000313" key="2">
    <source>
        <dbReference type="EMBL" id="CAF1224607.1"/>
    </source>
</evidence>
<dbReference type="EMBL" id="CAJNOU010002204">
    <property type="protein sequence ID" value="CAF1300208.1"/>
    <property type="molecule type" value="Genomic_DNA"/>
</dbReference>
<reference evidence="2" key="1">
    <citation type="submission" date="2021-02" db="EMBL/GenBank/DDBJ databases">
        <authorList>
            <person name="Nowell W R."/>
        </authorList>
    </citation>
    <scope>NUCLEOTIDE SEQUENCE</scope>
</reference>
<evidence type="ECO:0000313" key="6">
    <source>
        <dbReference type="EMBL" id="CAF4028456.1"/>
    </source>
</evidence>
<dbReference type="EMBL" id="CAJNOO010001998">
    <property type="protein sequence ID" value="CAF1224607.1"/>
    <property type="molecule type" value="Genomic_DNA"/>
</dbReference>
<protein>
    <submittedName>
        <fullName evidence="2">Uncharacterized protein</fullName>
    </submittedName>
</protein>
<accession>A0A814Y5A7</accession>
<sequence>MYSSLRPIDIETIVEEAFTTAYELIEPLIGKDTLKTSKYKTTASLSMLIIKHYETAKLKIRSSQPQQVFDDPSEETNNEDTDEEDTDKEDTDEDEVQDLSHVLLHSSNVSFKGIRVKESIDPKQSDSFFKVRRENDTTGVYIHKQTACWVLTNEKYSLSSDRLKHVTQSK</sequence>
<dbReference type="Proteomes" id="UP000663864">
    <property type="component" value="Unassembled WGS sequence"/>
</dbReference>
<evidence type="ECO:0000313" key="4">
    <source>
        <dbReference type="EMBL" id="CAF1300208.1"/>
    </source>
</evidence>
<dbReference type="Proteomes" id="UP000663874">
    <property type="component" value="Unassembled WGS sequence"/>
</dbReference>
<dbReference type="OrthoDB" id="10421229at2759"/>
<dbReference type="EMBL" id="CAJOAX010006958">
    <property type="protein sequence ID" value="CAF3996481.1"/>
    <property type="molecule type" value="Genomic_DNA"/>
</dbReference>
<dbReference type="Proteomes" id="UP000663889">
    <property type="component" value="Unassembled WGS sequence"/>
</dbReference>
<name>A0A814Y5A7_9BILA</name>
<proteinExistence type="predicted"/>
<evidence type="ECO:0000313" key="7">
    <source>
        <dbReference type="Proteomes" id="UP000663882"/>
    </source>
</evidence>
<dbReference type="EMBL" id="CAJOBE010007160">
    <property type="protein sequence ID" value="CAF4028456.1"/>
    <property type="molecule type" value="Genomic_DNA"/>
</dbReference>
<dbReference type="Proteomes" id="UP000663882">
    <property type="component" value="Unassembled WGS sequence"/>
</dbReference>
<organism evidence="2 7">
    <name type="scientific">Rotaria sordida</name>
    <dbReference type="NCBI Taxonomy" id="392033"/>
    <lineage>
        <taxon>Eukaryota</taxon>
        <taxon>Metazoa</taxon>
        <taxon>Spiralia</taxon>
        <taxon>Gnathifera</taxon>
        <taxon>Rotifera</taxon>
        <taxon>Eurotatoria</taxon>
        <taxon>Bdelloidea</taxon>
        <taxon>Philodinida</taxon>
        <taxon>Philodinidae</taxon>
        <taxon>Rotaria</taxon>
    </lineage>
</organism>